<dbReference type="AlphaFoldDB" id="A0A418N270"/>
<proteinExistence type="predicted"/>
<dbReference type="PANTHER" id="PTHR17985">
    <property type="entry name" value="SER/THR-RICH PROTEIN T10 IN DGCR REGION"/>
    <property type="match status" value="1"/>
</dbReference>
<dbReference type="Proteomes" id="UP000284189">
    <property type="component" value="Unassembled WGS sequence"/>
</dbReference>
<evidence type="ECO:0000313" key="2">
    <source>
        <dbReference type="EMBL" id="TXJ99239.1"/>
    </source>
</evidence>
<dbReference type="OrthoDB" id="4380123at2"/>
<sequence>MCTVSFMSQGDTYLVTSNRDEHISRPRSLEPKEETVGPMRVLFPKDPRAGGTWFAVNEVGVVAVLLNGAFVGHLPNGNYAKSRGLIVLDVISSKKPEQMLEQMDLCRIEPFTLVLFNSRLLEFRWDGNQKYFRPLDKSKNHIWSSATLYQDAVIEHRARLFDRFTKENTLIKPQDVLNFHSNNHDDFENGFIIDRETGLKTFSVTQVVLDEEETLMRHVDLLNDKRYEVPFSSRQLIL</sequence>
<accession>A0A418N270</accession>
<keyword evidence="4" id="KW-1185">Reference proteome</keyword>
<dbReference type="EMBL" id="VNWL01000030">
    <property type="protein sequence ID" value="TXJ99239.1"/>
    <property type="molecule type" value="Genomic_DNA"/>
</dbReference>
<dbReference type="Proteomes" id="UP000321528">
    <property type="component" value="Unassembled WGS sequence"/>
</dbReference>
<protein>
    <submittedName>
        <fullName evidence="2">NRDE family protein</fullName>
    </submittedName>
</protein>
<evidence type="ECO:0000313" key="4">
    <source>
        <dbReference type="Proteomes" id="UP000321528"/>
    </source>
</evidence>
<reference evidence="2 4" key="2">
    <citation type="submission" date="2019-07" db="EMBL/GenBank/DDBJ databases">
        <title>Draft genome of two Muricauda strains isolated from deep sea.</title>
        <authorList>
            <person name="Sun C."/>
        </authorList>
    </citation>
    <scope>NUCLEOTIDE SEQUENCE [LARGE SCALE GENOMIC DNA]</scope>
    <source>
        <strain evidence="2 4">NH166</strain>
    </source>
</reference>
<dbReference type="InterPro" id="IPR008551">
    <property type="entry name" value="TANGO2"/>
</dbReference>
<comment type="caution">
    <text evidence="1">The sequence shown here is derived from an EMBL/GenBank/DDBJ whole genome shotgun (WGS) entry which is preliminary data.</text>
</comment>
<dbReference type="EMBL" id="QXFJ01000031">
    <property type="protein sequence ID" value="RIV67417.1"/>
    <property type="molecule type" value="Genomic_DNA"/>
</dbReference>
<dbReference type="PANTHER" id="PTHR17985:SF8">
    <property type="entry name" value="TRANSPORT AND GOLGI ORGANIZATION PROTEIN 2 HOMOLOG"/>
    <property type="match status" value="1"/>
</dbReference>
<name>A0A418N270_9FLAO</name>
<organism evidence="1 3">
    <name type="scientific">Flagellimonas aequoris</name>
    <dbReference type="NCBI Taxonomy" id="2306997"/>
    <lineage>
        <taxon>Bacteria</taxon>
        <taxon>Pseudomonadati</taxon>
        <taxon>Bacteroidota</taxon>
        <taxon>Flavobacteriia</taxon>
        <taxon>Flavobacteriales</taxon>
        <taxon>Flavobacteriaceae</taxon>
        <taxon>Flagellimonas</taxon>
    </lineage>
</organism>
<dbReference type="Pfam" id="PF05742">
    <property type="entry name" value="TANGO2"/>
    <property type="match status" value="1"/>
</dbReference>
<gene>
    <name evidence="1" type="ORF">D2U88_17895</name>
    <name evidence="2" type="ORF">FQ019_17685</name>
</gene>
<evidence type="ECO:0000313" key="3">
    <source>
        <dbReference type="Proteomes" id="UP000284189"/>
    </source>
</evidence>
<evidence type="ECO:0000313" key="1">
    <source>
        <dbReference type="EMBL" id="RIV67417.1"/>
    </source>
</evidence>
<dbReference type="RefSeq" id="WP_119641924.1">
    <property type="nucleotide sequence ID" value="NZ_QXFJ01000031.1"/>
</dbReference>
<reference evidence="1 3" key="1">
    <citation type="submission" date="2018-08" db="EMBL/GenBank/DDBJ databases">
        <title>Proposal of Muricauda 72 sp.nov. and Muricauda NH166 sp.nov., isolated from seawater.</title>
        <authorList>
            <person name="Cheng H."/>
            <person name="Wu Y.-H."/>
            <person name="Guo L.-L."/>
            <person name="Xu X.-W."/>
        </authorList>
    </citation>
    <scope>NUCLEOTIDE SEQUENCE [LARGE SCALE GENOMIC DNA]</scope>
    <source>
        <strain evidence="1 3">NH166</strain>
    </source>
</reference>